<reference evidence="2" key="1">
    <citation type="submission" date="2022-09" db="EMBL/GenBank/DDBJ databases">
        <title>Aureispira anguillicida sp. nov., isolated from Leptocephalus of Japanese eel Anguilla japonica.</title>
        <authorList>
            <person name="Yuasa K."/>
            <person name="Mekata T."/>
            <person name="Ikunari K."/>
        </authorList>
    </citation>
    <scope>NUCLEOTIDE SEQUENCE</scope>
    <source>
        <strain evidence="2">EL160426</strain>
    </source>
</reference>
<keyword evidence="1" id="KW-1133">Transmembrane helix</keyword>
<evidence type="ECO:0000313" key="2">
    <source>
        <dbReference type="EMBL" id="BDS13392.1"/>
    </source>
</evidence>
<keyword evidence="1" id="KW-0812">Transmembrane</keyword>
<sequence>MAHFLTVFGLVFSIFFISFLLINIRQIVVGKDFRGTCAQNNPLLKTKIGECSVCGKKGDEVCKNPDLPPAV</sequence>
<dbReference type="EMBL" id="AP026867">
    <property type="protein sequence ID" value="BDS13392.1"/>
    <property type="molecule type" value="Genomic_DNA"/>
</dbReference>
<evidence type="ECO:0000313" key="3">
    <source>
        <dbReference type="Proteomes" id="UP001060919"/>
    </source>
</evidence>
<name>A0A916DV58_9BACT</name>
<accession>A0A916DV58</accession>
<evidence type="ECO:0000256" key="1">
    <source>
        <dbReference type="SAM" id="Phobius"/>
    </source>
</evidence>
<organism evidence="2 3">
    <name type="scientific">Aureispira anguillae</name>
    <dbReference type="NCBI Taxonomy" id="2864201"/>
    <lineage>
        <taxon>Bacteria</taxon>
        <taxon>Pseudomonadati</taxon>
        <taxon>Bacteroidota</taxon>
        <taxon>Saprospiria</taxon>
        <taxon>Saprospirales</taxon>
        <taxon>Saprospiraceae</taxon>
        <taxon>Aureispira</taxon>
    </lineage>
</organism>
<keyword evidence="3" id="KW-1185">Reference proteome</keyword>
<dbReference type="AlphaFoldDB" id="A0A916DV58"/>
<dbReference type="RefSeq" id="WP_264788670.1">
    <property type="nucleotide sequence ID" value="NZ_AP026867.1"/>
</dbReference>
<dbReference type="Proteomes" id="UP001060919">
    <property type="component" value="Chromosome"/>
</dbReference>
<dbReference type="KEGG" id="aup:AsAng_0041290"/>
<evidence type="ECO:0008006" key="4">
    <source>
        <dbReference type="Google" id="ProtNLM"/>
    </source>
</evidence>
<proteinExistence type="predicted"/>
<keyword evidence="1" id="KW-0472">Membrane</keyword>
<feature type="transmembrane region" description="Helical" evidence="1">
    <location>
        <begin position="6"/>
        <end position="24"/>
    </location>
</feature>
<gene>
    <name evidence="2" type="ORF">AsAng_0041290</name>
</gene>
<protein>
    <recommendedName>
        <fullName evidence="4">Membrane or secreted protein</fullName>
    </recommendedName>
</protein>